<dbReference type="Proteomes" id="UP001207918">
    <property type="component" value="Unassembled WGS sequence"/>
</dbReference>
<evidence type="ECO:0000313" key="2">
    <source>
        <dbReference type="Proteomes" id="UP001207918"/>
    </source>
</evidence>
<organism evidence="1 2">
    <name type="scientific">Fodinibius salsisoli</name>
    <dbReference type="NCBI Taxonomy" id="2820877"/>
    <lineage>
        <taxon>Bacteria</taxon>
        <taxon>Pseudomonadati</taxon>
        <taxon>Balneolota</taxon>
        <taxon>Balneolia</taxon>
        <taxon>Balneolales</taxon>
        <taxon>Balneolaceae</taxon>
        <taxon>Fodinibius</taxon>
    </lineage>
</organism>
<dbReference type="RefSeq" id="WP_265765732.1">
    <property type="nucleotide sequence ID" value="NZ_JAGGJA010000005.1"/>
</dbReference>
<keyword evidence="2" id="KW-1185">Reference proteome</keyword>
<sequence length="152" mass="17635">MNDLSRVILTGVSIFLFLILLPAVCLAQQVLLDTVYIFFDTSSTETCTVDVEGKGYQEVSKFRKEDIENYKIFDICSEEFVFVKNKASKDTLVLRKRSDIQFQDIGFLTEAYKNAKPKKFKHNIFDQIYIVEKISKDKYIRYSVGWVDESIG</sequence>
<dbReference type="EMBL" id="JAGGJA010000005">
    <property type="protein sequence ID" value="MCW9706978.1"/>
    <property type="molecule type" value="Genomic_DNA"/>
</dbReference>
<evidence type="ECO:0000313" key="1">
    <source>
        <dbReference type="EMBL" id="MCW9706978.1"/>
    </source>
</evidence>
<gene>
    <name evidence="1" type="ORF">J6I44_08925</name>
</gene>
<accession>A0ABT3PMI1</accession>
<proteinExistence type="predicted"/>
<comment type="caution">
    <text evidence="1">The sequence shown here is derived from an EMBL/GenBank/DDBJ whole genome shotgun (WGS) entry which is preliminary data.</text>
</comment>
<name>A0ABT3PMI1_9BACT</name>
<protein>
    <submittedName>
        <fullName evidence="1">Uncharacterized protein</fullName>
    </submittedName>
</protein>
<reference evidence="1 2" key="1">
    <citation type="submission" date="2021-03" db="EMBL/GenBank/DDBJ databases">
        <title>Aliifodinibius sp. nov., a new bacterium isolated from saline soil.</title>
        <authorList>
            <person name="Galisteo C."/>
            <person name="De La Haba R."/>
            <person name="Sanchez-Porro C."/>
            <person name="Ventosa A."/>
        </authorList>
    </citation>
    <scope>NUCLEOTIDE SEQUENCE [LARGE SCALE GENOMIC DNA]</scope>
    <source>
        <strain evidence="1 2">1BSP15-2V2</strain>
    </source>
</reference>